<comment type="caution">
    <text evidence="2">The sequence shown here is derived from an EMBL/GenBank/DDBJ whole genome shotgun (WGS) entry which is preliminary data.</text>
</comment>
<evidence type="ECO:0000313" key="3">
    <source>
        <dbReference type="Proteomes" id="UP001501752"/>
    </source>
</evidence>
<dbReference type="Pfam" id="PF10099">
    <property type="entry name" value="RskA_C"/>
    <property type="match status" value="1"/>
</dbReference>
<keyword evidence="3" id="KW-1185">Reference proteome</keyword>
<name>A0ABP9DB39_9ACTN</name>
<dbReference type="Proteomes" id="UP001501752">
    <property type="component" value="Unassembled WGS sequence"/>
</dbReference>
<dbReference type="EMBL" id="BAABIS010000001">
    <property type="protein sequence ID" value="GAA4838201.1"/>
    <property type="molecule type" value="Genomic_DNA"/>
</dbReference>
<sequence length="69" mass="6822">MPALKTGTTYDLWFNDGGTMRPAGLMPATSGTTLLAGPVHGAIGIGVTVEPDGGSAQPTGAPVVLLPFA</sequence>
<feature type="domain" description="Anti-sigma K factor RskA C-terminal" evidence="1">
    <location>
        <begin position="1"/>
        <end position="62"/>
    </location>
</feature>
<organism evidence="2 3">
    <name type="scientific">Kitasatospora terrestris</name>
    <dbReference type="NCBI Taxonomy" id="258051"/>
    <lineage>
        <taxon>Bacteria</taxon>
        <taxon>Bacillati</taxon>
        <taxon>Actinomycetota</taxon>
        <taxon>Actinomycetes</taxon>
        <taxon>Kitasatosporales</taxon>
        <taxon>Streptomycetaceae</taxon>
        <taxon>Kitasatospora</taxon>
    </lineage>
</organism>
<dbReference type="InterPro" id="IPR018764">
    <property type="entry name" value="RskA_C"/>
</dbReference>
<gene>
    <name evidence="2" type="ORF">GCM10023235_11690</name>
</gene>
<proteinExistence type="predicted"/>
<accession>A0ABP9DB39</accession>
<evidence type="ECO:0000313" key="2">
    <source>
        <dbReference type="EMBL" id="GAA4838201.1"/>
    </source>
</evidence>
<reference evidence="3" key="1">
    <citation type="journal article" date="2019" name="Int. J. Syst. Evol. Microbiol.">
        <title>The Global Catalogue of Microorganisms (GCM) 10K type strain sequencing project: providing services to taxonomists for standard genome sequencing and annotation.</title>
        <authorList>
            <consortium name="The Broad Institute Genomics Platform"/>
            <consortium name="The Broad Institute Genome Sequencing Center for Infectious Disease"/>
            <person name="Wu L."/>
            <person name="Ma J."/>
        </authorList>
    </citation>
    <scope>NUCLEOTIDE SEQUENCE [LARGE SCALE GENOMIC DNA]</scope>
    <source>
        <strain evidence="3">JCM 13006</strain>
    </source>
</reference>
<protein>
    <recommendedName>
        <fullName evidence="1">Anti-sigma K factor RskA C-terminal domain-containing protein</fullName>
    </recommendedName>
</protein>
<evidence type="ECO:0000259" key="1">
    <source>
        <dbReference type="Pfam" id="PF10099"/>
    </source>
</evidence>